<dbReference type="Pfam" id="PF26343">
    <property type="entry name" value="VapC50_C"/>
    <property type="match status" value="1"/>
</dbReference>
<evidence type="ECO:0000313" key="3">
    <source>
        <dbReference type="EMBL" id="TXC67714.1"/>
    </source>
</evidence>
<dbReference type="AlphaFoldDB" id="A0A5C6U492"/>
<dbReference type="EMBL" id="VOPY01000004">
    <property type="protein sequence ID" value="TXC67714.1"/>
    <property type="molecule type" value="Genomic_DNA"/>
</dbReference>
<protein>
    <submittedName>
        <fullName evidence="3">PIN domain-containing protein</fullName>
    </submittedName>
</protein>
<gene>
    <name evidence="3" type="ORF">FSZ31_12085</name>
</gene>
<dbReference type="Pfam" id="PF13470">
    <property type="entry name" value="PIN_3"/>
    <property type="match status" value="1"/>
</dbReference>
<evidence type="ECO:0000259" key="2">
    <source>
        <dbReference type="Pfam" id="PF26343"/>
    </source>
</evidence>
<proteinExistence type="predicted"/>
<dbReference type="Proteomes" id="UP000321129">
    <property type="component" value="Unassembled WGS sequence"/>
</dbReference>
<accession>A0A5C6U492</accession>
<sequence length="208" mass="23713">MRNLALSTMKAWGRKTEMLVGRYSAFLDANVLHPAFLRASLLWFADARLLRPVWSKDVLKEWRRSVQRRHSDIDDAKLDALQATFVDQFPDAEVSEYEPFIEAIQLPDKDDRHVLAAAIVGRCNGIITSNLKHFPPDALDKFGIEAVHPDDFIVNIIDLDSNKALGACKRHREAMTKSAPTVEEFLERFKIAGLIQAHHRLCQNKELL</sequence>
<dbReference type="InterPro" id="IPR058652">
    <property type="entry name" value="VapC50_C"/>
</dbReference>
<dbReference type="InterPro" id="IPR029060">
    <property type="entry name" value="PIN-like_dom_sf"/>
</dbReference>
<reference evidence="3 4" key="1">
    <citation type="submission" date="2019-08" db="EMBL/GenBank/DDBJ databases">
        <title>Sphingorhabdus soil sp. nov., isolated from arctic soil.</title>
        <authorList>
            <person name="Liu Y."/>
        </authorList>
    </citation>
    <scope>NUCLEOTIDE SEQUENCE [LARGE SCALE GENOMIC DNA]</scope>
    <source>
        <strain evidence="3 4">D-2Q-5-6</strain>
    </source>
</reference>
<evidence type="ECO:0000313" key="4">
    <source>
        <dbReference type="Proteomes" id="UP000321129"/>
    </source>
</evidence>
<feature type="domain" description="PIN" evidence="1">
    <location>
        <begin position="26"/>
        <end position="131"/>
    </location>
</feature>
<keyword evidence="4" id="KW-1185">Reference proteome</keyword>
<comment type="caution">
    <text evidence="3">The sequence shown here is derived from an EMBL/GenBank/DDBJ whole genome shotgun (WGS) entry which is preliminary data.</text>
</comment>
<organism evidence="3 4">
    <name type="scientific">Flavisphingopyxis soli</name>
    <dbReference type="NCBI Taxonomy" id="2601267"/>
    <lineage>
        <taxon>Bacteria</taxon>
        <taxon>Pseudomonadati</taxon>
        <taxon>Pseudomonadota</taxon>
        <taxon>Alphaproteobacteria</taxon>
        <taxon>Sphingomonadales</taxon>
        <taxon>Sphingopyxidaceae</taxon>
        <taxon>Flavisphingopyxis</taxon>
    </lineage>
</organism>
<dbReference type="InterPro" id="IPR002716">
    <property type="entry name" value="PIN_dom"/>
</dbReference>
<feature type="domain" description="VapC50 C-terminal" evidence="2">
    <location>
        <begin position="149"/>
        <end position="201"/>
    </location>
</feature>
<dbReference type="SUPFAM" id="SSF88723">
    <property type="entry name" value="PIN domain-like"/>
    <property type="match status" value="1"/>
</dbReference>
<evidence type="ECO:0000259" key="1">
    <source>
        <dbReference type="Pfam" id="PF13470"/>
    </source>
</evidence>
<name>A0A5C6U492_9SPHN</name>